<name>A0A0W1R3S6_9EURY</name>
<gene>
    <name evidence="1" type="ORF">AUR64_02045</name>
</gene>
<dbReference type="AlphaFoldDB" id="A0A0W1R3S6"/>
<dbReference type="Proteomes" id="UP000054387">
    <property type="component" value="Unassembled WGS sequence"/>
</dbReference>
<dbReference type="STRING" id="1514971.AUR64_02045"/>
<dbReference type="InterPro" id="IPR011330">
    <property type="entry name" value="Glyco_hydro/deAcase_b/a-brl"/>
</dbReference>
<dbReference type="SUPFAM" id="SSF88713">
    <property type="entry name" value="Glycoside hydrolase/deacetylase"/>
    <property type="match status" value="1"/>
</dbReference>
<dbReference type="GO" id="GO:0005975">
    <property type="term" value="P:carbohydrate metabolic process"/>
    <property type="evidence" value="ECO:0007669"/>
    <property type="project" value="InterPro"/>
</dbReference>
<protein>
    <recommendedName>
        <fullName evidence="3">NodB homology domain-containing protein</fullName>
    </recommendedName>
</protein>
<dbReference type="Gene3D" id="3.20.20.370">
    <property type="entry name" value="Glycoside hydrolase/deacetylase"/>
    <property type="match status" value="1"/>
</dbReference>
<keyword evidence="2" id="KW-1185">Reference proteome</keyword>
<dbReference type="RefSeq" id="WP_058583474.1">
    <property type="nucleotide sequence ID" value="NZ_LOPU01000038.1"/>
</dbReference>
<proteinExistence type="predicted"/>
<dbReference type="EMBL" id="LOPU01000038">
    <property type="protein sequence ID" value="KTG07834.1"/>
    <property type="molecule type" value="Genomic_DNA"/>
</dbReference>
<evidence type="ECO:0000313" key="1">
    <source>
        <dbReference type="EMBL" id="KTG07834.1"/>
    </source>
</evidence>
<sequence>MEFTFDEYGRLLDSLIEDGYSFTDYERMPSRGQVILRHDVDWSPEKALRMARMEADRDVQSTYFFLVTTPFYNVHARDIRETIAEIEALGHDVGLHFSTHEYWREEPLESDLLRRINGERRALDSVVDDLTETIAFHIPPEWTLDRSFNGFVNSYEPRFFSAVTYLGDSGQRWRSGHPFEDGIPERMQLLTHPGLWGDEDAAFEKRLEQQQERRFEAVRGFLASEFLSEGSD</sequence>
<organism evidence="1 2">
    <name type="scientific">Haloprofundus marisrubri</name>
    <dbReference type="NCBI Taxonomy" id="1514971"/>
    <lineage>
        <taxon>Archaea</taxon>
        <taxon>Methanobacteriati</taxon>
        <taxon>Methanobacteriota</taxon>
        <taxon>Stenosarchaea group</taxon>
        <taxon>Halobacteria</taxon>
        <taxon>Halobacteriales</taxon>
        <taxon>Haloferacaceae</taxon>
        <taxon>Haloprofundus</taxon>
    </lineage>
</organism>
<dbReference type="OrthoDB" id="301436at2157"/>
<evidence type="ECO:0000313" key="2">
    <source>
        <dbReference type="Proteomes" id="UP000054387"/>
    </source>
</evidence>
<comment type="caution">
    <text evidence="1">The sequence shown here is derived from an EMBL/GenBank/DDBJ whole genome shotgun (WGS) entry which is preliminary data.</text>
</comment>
<accession>A0A0W1R3S6</accession>
<reference evidence="1 2" key="1">
    <citation type="submission" date="2015-12" db="EMBL/GenBank/DDBJ databases">
        <title>Haloprofundus marisrubri gen. nov., sp. nov., an extremely halophilic archaeon isolated from the Discovery deep brine-seawater interface in the Red Sea.</title>
        <authorList>
            <person name="Zhang G."/>
            <person name="Stingl U."/>
            <person name="Rashid M."/>
        </authorList>
    </citation>
    <scope>NUCLEOTIDE SEQUENCE [LARGE SCALE GENOMIC DNA]</scope>
    <source>
        <strain evidence="1 2">SB9</strain>
    </source>
</reference>
<evidence type="ECO:0008006" key="3">
    <source>
        <dbReference type="Google" id="ProtNLM"/>
    </source>
</evidence>